<feature type="non-terminal residue" evidence="1">
    <location>
        <position position="1"/>
    </location>
</feature>
<reference evidence="1 2" key="1">
    <citation type="submission" date="2021-06" db="EMBL/GenBank/DDBJ databases">
        <authorList>
            <person name="Palmer J.M."/>
        </authorList>
    </citation>
    <scope>NUCLEOTIDE SEQUENCE [LARGE SCALE GENOMIC DNA]</scope>
    <source>
        <strain evidence="1 2">XC_2019</strain>
        <tissue evidence="1">Muscle</tissue>
    </source>
</reference>
<protein>
    <submittedName>
        <fullName evidence="1">Uncharacterized protein</fullName>
    </submittedName>
</protein>
<dbReference type="PANTHER" id="PTHR44791">
    <property type="entry name" value="TELOMERASE PROTEIN COMPONENT 1 TEP1"/>
    <property type="match status" value="1"/>
</dbReference>
<dbReference type="InterPro" id="IPR052652">
    <property type="entry name" value="Telomerase_Complex_Comp"/>
</dbReference>
<dbReference type="Proteomes" id="UP001434883">
    <property type="component" value="Unassembled WGS sequence"/>
</dbReference>
<comment type="caution">
    <text evidence="1">The sequence shown here is derived from an EMBL/GenBank/DDBJ whole genome shotgun (WGS) entry which is preliminary data.</text>
</comment>
<dbReference type="Gene3D" id="2.130.10.10">
    <property type="entry name" value="YVTN repeat-like/Quinoprotein amine dehydrogenase"/>
    <property type="match status" value="2"/>
</dbReference>
<dbReference type="InterPro" id="IPR036322">
    <property type="entry name" value="WD40_repeat_dom_sf"/>
</dbReference>
<keyword evidence="2" id="KW-1185">Reference proteome</keyword>
<dbReference type="EMBL" id="JAHRIN010009900">
    <property type="protein sequence ID" value="MEQ2194917.1"/>
    <property type="molecule type" value="Genomic_DNA"/>
</dbReference>
<dbReference type="SMART" id="SM00320">
    <property type="entry name" value="WD40"/>
    <property type="match status" value="2"/>
</dbReference>
<dbReference type="InterPro" id="IPR015943">
    <property type="entry name" value="WD40/YVTN_repeat-like_dom_sf"/>
</dbReference>
<evidence type="ECO:0000313" key="2">
    <source>
        <dbReference type="Proteomes" id="UP001434883"/>
    </source>
</evidence>
<name>A0ABV0QHL3_9TELE</name>
<dbReference type="PANTHER" id="PTHR44791:SF1">
    <property type="entry name" value="TELOMERASE PROTEIN COMPONENT 1"/>
    <property type="match status" value="1"/>
</dbReference>
<organism evidence="1 2">
    <name type="scientific">Xenoophorus captivus</name>
    <dbReference type="NCBI Taxonomy" id="1517983"/>
    <lineage>
        <taxon>Eukaryota</taxon>
        <taxon>Metazoa</taxon>
        <taxon>Chordata</taxon>
        <taxon>Craniata</taxon>
        <taxon>Vertebrata</taxon>
        <taxon>Euteleostomi</taxon>
        <taxon>Actinopterygii</taxon>
        <taxon>Neopterygii</taxon>
        <taxon>Teleostei</taxon>
        <taxon>Neoteleostei</taxon>
        <taxon>Acanthomorphata</taxon>
        <taxon>Ovalentaria</taxon>
        <taxon>Atherinomorphae</taxon>
        <taxon>Cyprinodontiformes</taxon>
        <taxon>Goodeidae</taxon>
        <taxon>Xenoophorus</taxon>
    </lineage>
</organism>
<accession>A0ABV0QHL3</accession>
<evidence type="ECO:0000313" key="1">
    <source>
        <dbReference type="EMBL" id="MEQ2194917.1"/>
    </source>
</evidence>
<proteinExistence type="predicted"/>
<dbReference type="SUPFAM" id="SSF50978">
    <property type="entry name" value="WD40 repeat-like"/>
    <property type="match status" value="1"/>
</dbReference>
<gene>
    <name evidence="1" type="ORF">XENOCAPTIV_004653</name>
</gene>
<dbReference type="InterPro" id="IPR001680">
    <property type="entry name" value="WD40_rpt"/>
</dbReference>
<sequence length="386" mass="42798">EDEEAETDLEVSEQKIHQGALQGQFFGRGMLLSSAVEKGLPQSLSLLVQYSLERLCIQYRDIPGLRLTLAVLTVSNSGKVLQEFSNFLCICRREYIDGQVTWEEVLQLSRKPEGRIPMAVFTLDPEGHLENCRSFLKRHASTLSPWPALFVQQALNEPSETSAHIWAEGLSGPKPDSGCYRRGNAAHRPRADRTGEVRVWSVSTSTCVGCFQAHRGATETLTFLEEGSMLLSAGSDHTIMGPPQKKAKCVASEPAALCVAVNGDYAAVGYHGETIWVSTDLSVSVHCLLWIHADPHQSKPELLVSGGSDKRLRLWRKNEGEEELLEGLIHLKTFGVQTDGILAMVQSSTVLATASGKRHMKSFYPKVHPSIHQGYCVFFLHEIKWF</sequence>